<evidence type="ECO:0000313" key="1">
    <source>
        <dbReference type="EMBL" id="KAI9910984.1"/>
    </source>
</evidence>
<keyword evidence="2" id="KW-1185">Reference proteome</keyword>
<dbReference type="EMBL" id="CM047585">
    <property type="protein sequence ID" value="KAI9910984.1"/>
    <property type="molecule type" value="Genomic_DNA"/>
</dbReference>
<name>A0ACC0VYP5_9STRA</name>
<accession>A0ACC0VYP5</accession>
<organism evidence="1 2">
    <name type="scientific">Peronosclerospora sorghi</name>
    <dbReference type="NCBI Taxonomy" id="230839"/>
    <lineage>
        <taxon>Eukaryota</taxon>
        <taxon>Sar</taxon>
        <taxon>Stramenopiles</taxon>
        <taxon>Oomycota</taxon>
        <taxon>Peronosporomycetes</taxon>
        <taxon>Peronosporales</taxon>
        <taxon>Peronosporaceae</taxon>
        <taxon>Peronosclerospora</taxon>
    </lineage>
</organism>
<reference evidence="1 2" key="1">
    <citation type="journal article" date="2022" name="bioRxiv">
        <title>The genome of the oomycete Peronosclerospora sorghi, a cosmopolitan pathogen of maize and sorghum, is inflated with dispersed pseudogenes.</title>
        <authorList>
            <person name="Fletcher K."/>
            <person name="Martin F."/>
            <person name="Isakeit T."/>
            <person name="Cavanaugh K."/>
            <person name="Magill C."/>
            <person name="Michelmore R."/>
        </authorList>
    </citation>
    <scope>NUCLEOTIDE SEQUENCE [LARGE SCALE GENOMIC DNA]</scope>
    <source>
        <strain evidence="1">P6</strain>
    </source>
</reference>
<sequence>MTKANMELKVLRACVLQQGYEHKATHSLAKMKFTNEGLPEDCDDKNCKDYKIPMHTVFWEKGLMQVINGAVKREESLCGY</sequence>
<protein>
    <submittedName>
        <fullName evidence="1">Uncharacterized protein</fullName>
    </submittedName>
</protein>
<proteinExistence type="predicted"/>
<dbReference type="Proteomes" id="UP001163321">
    <property type="component" value="Chromosome 6"/>
</dbReference>
<gene>
    <name evidence="1" type="ORF">PsorP6_010991</name>
</gene>
<comment type="caution">
    <text evidence="1">The sequence shown here is derived from an EMBL/GenBank/DDBJ whole genome shotgun (WGS) entry which is preliminary data.</text>
</comment>
<evidence type="ECO:0000313" key="2">
    <source>
        <dbReference type="Proteomes" id="UP001163321"/>
    </source>
</evidence>